<dbReference type="Gene3D" id="3.40.50.1820">
    <property type="entry name" value="alpha/beta hydrolase"/>
    <property type="match status" value="1"/>
</dbReference>
<protein>
    <submittedName>
        <fullName evidence="2">Phospholipase, putative</fullName>
    </submittedName>
</protein>
<gene>
    <name evidence="3" type="ORF">TAT_000234100</name>
    <name evidence="2" type="ORF">TAV_000234200</name>
</gene>
<evidence type="ECO:0000313" key="3">
    <source>
        <dbReference type="EMBL" id="SVP93350.1"/>
    </source>
</evidence>
<organism evidence="2">
    <name type="scientific">Theileria annulata</name>
    <dbReference type="NCBI Taxonomy" id="5874"/>
    <lineage>
        <taxon>Eukaryota</taxon>
        <taxon>Sar</taxon>
        <taxon>Alveolata</taxon>
        <taxon>Apicomplexa</taxon>
        <taxon>Aconoidasida</taxon>
        <taxon>Piroplasmida</taxon>
        <taxon>Theileriidae</taxon>
        <taxon>Theileria</taxon>
    </lineage>
</organism>
<dbReference type="Pfam" id="PF12146">
    <property type="entry name" value="Hydrolase_4"/>
    <property type="match status" value="1"/>
</dbReference>
<reference evidence="2" key="1">
    <citation type="submission" date="2018-07" db="EMBL/GenBank/DDBJ databases">
        <authorList>
            <person name="Quirk P.G."/>
            <person name="Krulwich T.A."/>
        </authorList>
    </citation>
    <scope>NUCLEOTIDE SEQUENCE</scope>
    <source>
        <strain evidence="2">Anand</strain>
    </source>
</reference>
<dbReference type="EMBL" id="UIVS01000003">
    <property type="protein sequence ID" value="SVP92546.1"/>
    <property type="molecule type" value="Genomic_DNA"/>
</dbReference>
<sequence length="793" mass="90575">MPIFKRKHKKETEVPVSNSDVRLVDLNIGQLNTNDFTIRKSVVFDFLLLTYSPSGGADVGKVLLKDTVFWQKGNSSDVAQFVRCYFRQGVIRFVELVINSNGSAQYLYFYKDYFRWVSTTSHRYAQVFSRQVSNYFVFKSVKLRLSGNVNELFFYVHKMEKAPFHIITPKPAFKVEKVVDGVLTVWDSNKSDSCVNALVFHKNKRPVLVHLQISSHEGLESIYLRKEPLTWNRITRSEFTETIRNSGFNPDLFSSFLTLKLDLSNVTENINVDNHSYSYSPNNLLPTSDNTPDNAPDTVEVGEHLSDGVKDTVPSKHMVRRVSNVDMSTRVECISISPKPGYTVVEILDDDFSLFNVNTHNTSRKNSGGHNNNSVENAPAKKFVVFVNLIRYKDYKLLGIYFRGNKGTDVQFFTKPFKGKWTPITPEQYYSLYVPDNLSNSLGNPGSPSAKMPKSLNPVSLVMGSFVNRLGLKIQTYSSPVINGKGNIILVHGAYGHFCSDFTTYNRDYLLKYEQFKSLPEVKSVDEVVSPTFDLERQLYDAISHHSDVFEYRTLDELELSQTGERFLLKNSFVEALNNLGYGVYGLDLTSHGRSEPLNNLRYYVNSFMDYVHDVLQFIDIVKLKTKSSQQPNGSKLYLLGYSMGSNIALRAINHYYQDLKLNPNNNPDGDNEVDSKLVDGMVSISGMYDFAAMQNSFLRSLATLVISILSFLVPENPNPFEKFFDYTISLDAYTRYRDPWVWPKKSRNKMLYLLTRAVSDLPKYLSYVPEDMRVLMINSNKDDLVTLKVLTN</sequence>
<name>A0A3B0NBU3_THEAN</name>
<dbReference type="SUPFAM" id="SSF53474">
    <property type="entry name" value="alpha/beta-Hydrolases"/>
    <property type="match status" value="1"/>
</dbReference>
<dbReference type="InterPro" id="IPR007480">
    <property type="entry name" value="DUF529"/>
</dbReference>
<evidence type="ECO:0000259" key="1">
    <source>
        <dbReference type="Pfam" id="PF12146"/>
    </source>
</evidence>
<dbReference type="AlphaFoldDB" id="A0A3B0NBU3"/>
<dbReference type="Pfam" id="PF04385">
    <property type="entry name" value="FAINT"/>
    <property type="match status" value="2"/>
</dbReference>
<accession>A0A3B0NBU3</accession>
<dbReference type="InterPro" id="IPR051044">
    <property type="entry name" value="MAG_DAG_Lipase"/>
</dbReference>
<proteinExistence type="predicted"/>
<dbReference type="InterPro" id="IPR029058">
    <property type="entry name" value="AB_hydrolase_fold"/>
</dbReference>
<dbReference type="PANTHER" id="PTHR11614">
    <property type="entry name" value="PHOSPHOLIPASE-RELATED"/>
    <property type="match status" value="1"/>
</dbReference>
<dbReference type="EMBL" id="UIVT01000003">
    <property type="protein sequence ID" value="SVP93350.1"/>
    <property type="molecule type" value="Genomic_DNA"/>
</dbReference>
<feature type="domain" description="Serine aminopeptidase S33" evidence="1">
    <location>
        <begin position="572"/>
        <end position="786"/>
    </location>
</feature>
<dbReference type="VEuPathDB" id="PiroplasmaDB:TA03315"/>
<dbReference type="InterPro" id="IPR022742">
    <property type="entry name" value="Hydrolase_4"/>
</dbReference>
<evidence type="ECO:0000313" key="2">
    <source>
        <dbReference type="EMBL" id="SVP92546.1"/>
    </source>
</evidence>